<evidence type="ECO:0000313" key="2">
    <source>
        <dbReference type="Proteomes" id="UP000499080"/>
    </source>
</evidence>
<dbReference type="Proteomes" id="UP000499080">
    <property type="component" value="Unassembled WGS sequence"/>
</dbReference>
<evidence type="ECO:0000313" key="1">
    <source>
        <dbReference type="EMBL" id="GBM35340.1"/>
    </source>
</evidence>
<name>A0A4Y2F1D7_ARAVE</name>
<protein>
    <submittedName>
        <fullName evidence="1">Uncharacterized protein</fullName>
    </submittedName>
</protein>
<reference evidence="1 2" key="1">
    <citation type="journal article" date="2019" name="Sci. Rep.">
        <title>Orb-weaving spider Araneus ventricosus genome elucidates the spidroin gene catalogue.</title>
        <authorList>
            <person name="Kono N."/>
            <person name="Nakamura H."/>
            <person name="Ohtoshi R."/>
            <person name="Moran D.A.P."/>
            <person name="Shinohara A."/>
            <person name="Yoshida Y."/>
            <person name="Fujiwara M."/>
            <person name="Mori M."/>
            <person name="Tomita M."/>
            <person name="Arakawa K."/>
        </authorList>
    </citation>
    <scope>NUCLEOTIDE SEQUENCE [LARGE SCALE GENOMIC DNA]</scope>
</reference>
<dbReference type="EMBL" id="BGPR01000782">
    <property type="protein sequence ID" value="GBM35340.1"/>
    <property type="molecule type" value="Genomic_DNA"/>
</dbReference>
<organism evidence="1 2">
    <name type="scientific">Araneus ventricosus</name>
    <name type="common">Orbweaver spider</name>
    <name type="synonym">Epeira ventricosa</name>
    <dbReference type="NCBI Taxonomy" id="182803"/>
    <lineage>
        <taxon>Eukaryota</taxon>
        <taxon>Metazoa</taxon>
        <taxon>Ecdysozoa</taxon>
        <taxon>Arthropoda</taxon>
        <taxon>Chelicerata</taxon>
        <taxon>Arachnida</taxon>
        <taxon>Araneae</taxon>
        <taxon>Araneomorphae</taxon>
        <taxon>Entelegynae</taxon>
        <taxon>Araneoidea</taxon>
        <taxon>Araneidae</taxon>
        <taxon>Araneus</taxon>
    </lineage>
</organism>
<dbReference type="AlphaFoldDB" id="A0A4Y2F1D7"/>
<comment type="caution">
    <text evidence="1">The sequence shown here is derived from an EMBL/GenBank/DDBJ whole genome shotgun (WGS) entry which is preliminary data.</text>
</comment>
<keyword evidence="2" id="KW-1185">Reference proteome</keyword>
<sequence>MVGKSFGIFGMRGIKTFPPLAMPIITVSSTTFEPKSVICNRVSLRRLNTSMLRILSTGTPTFNLFLSEGAPDNSKELKNSTGYDVMAHYRIYR</sequence>
<proteinExistence type="predicted"/>
<accession>A0A4Y2F1D7</accession>
<dbReference type="OrthoDB" id="8370501at2759"/>
<gene>
    <name evidence="1" type="ORF">AVEN_195843_1</name>
</gene>